<name>A0AAP0BZH7_9ASPA</name>
<comment type="caution">
    <text evidence="1">The sequence shown here is derived from an EMBL/GenBank/DDBJ whole genome shotgun (WGS) entry which is preliminary data.</text>
</comment>
<reference evidence="1 2" key="1">
    <citation type="journal article" date="2022" name="Nat. Plants">
        <title>Genomes of leafy and leafless Platanthera orchids illuminate the evolution of mycoheterotrophy.</title>
        <authorList>
            <person name="Li M.H."/>
            <person name="Liu K.W."/>
            <person name="Li Z."/>
            <person name="Lu H.C."/>
            <person name="Ye Q.L."/>
            <person name="Zhang D."/>
            <person name="Wang J.Y."/>
            <person name="Li Y.F."/>
            <person name="Zhong Z.M."/>
            <person name="Liu X."/>
            <person name="Yu X."/>
            <person name="Liu D.K."/>
            <person name="Tu X.D."/>
            <person name="Liu B."/>
            <person name="Hao Y."/>
            <person name="Liao X.Y."/>
            <person name="Jiang Y.T."/>
            <person name="Sun W.H."/>
            <person name="Chen J."/>
            <person name="Chen Y.Q."/>
            <person name="Ai Y."/>
            <person name="Zhai J.W."/>
            <person name="Wu S.S."/>
            <person name="Zhou Z."/>
            <person name="Hsiao Y.Y."/>
            <person name="Wu W.L."/>
            <person name="Chen Y.Y."/>
            <person name="Lin Y.F."/>
            <person name="Hsu J.L."/>
            <person name="Li C.Y."/>
            <person name="Wang Z.W."/>
            <person name="Zhao X."/>
            <person name="Zhong W.Y."/>
            <person name="Ma X.K."/>
            <person name="Ma L."/>
            <person name="Huang J."/>
            <person name="Chen G.Z."/>
            <person name="Huang M.Z."/>
            <person name="Huang L."/>
            <person name="Peng D.H."/>
            <person name="Luo Y.B."/>
            <person name="Zou S.Q."/>
            <person name="Chen S.P."/>
            <person name="Lan S."/>
            <person name="Tsai W.C."/>
            <person name="Van de Peer Y."/>
            <person name="Liu Z.J."/>
        </authorList>
    </citation>
    <scope>NUCLEOTIDE SEQUENCE [LARGE SCALE GENOMIC DNA]</scope>
    <source>
        <strain evidence="1">Lor287</strain>
    </source>
</reference>
<gene>
    <name evidence="1" type="ORF">KSP39_PZI002259</name>
</gene>
<organism evidence="1 2">
    <name type="scientific">Platanthera zijinensis</name>
    <dbReference type="NCBI Taxonomy" id="2320716"/>
    <lineage>
        <taxon>Eukaryota</taxon>
        <taxon>Viridiplantae</taxon>
        <taxon>Streptophyta</taxon>
        <taxon>Embryophyta</taxon>
        <taxon>Tracheophyta</taxon>
        <taxon>Spermatophyta</taxon>
        <taxon>Magnoliopsida</taxon>
        <taxon>Liliopsida</taxon>
        <taxon>Asparagales</taxon>
        <taxon>Orchidaceae</taxon>
        <taxon>Orchidoideae</taxon>
        <taxon>Orchideae</taxon>
        <taxon>Orchidinae</taxon>
        <taxon>Platanthera</taxon>
    </lineage>
</organism>
<proteinExistence type="predicted"/>
<keyword evidence="2" id="KW-1185">Reference proteome</keyword>
<dbReference type="EMBL" id="JBBWWQ010000002">
    <property type="protein sequence ID" value="KAK8955055.1"/>
    <property type="molecule type" value="Genomic_DNA"/>
</dbReference>
<evidence type="ECO:0000313" key="1">
    <source>
        <dbReference type="EMBL" id="KAK8955055.1"/>
    </source>
</evidence>
<dbReference type="AlphaFoldDB" id="A0AAP0BZH7"/>
<evidence type="ECO:0000313" key="2">
    <source>
        <dbReference type="Proteomes" id="UP001418222"/>
    </source>
</evidence>
<accession>A0AAP0BZH7</accession>
<protein>
    <submittedName>
        <fullName evidence="1">Protein yippee-like</fullName>
    </submittedName>
</protein>
<dbReference type="Proteomes" id="UP001418222">
    <property type="component" value="Unassembled WGS sequence"/>
</dbReference>
<sequence length="209" mass="23740">MGRIFTVELDGRIYRCRFCRTHLAVAEDLVSRPVKNWYWYNDEQKQQIKIKLALKFPPLKYHSHVRFNEPRANEEEKFLSLFRRSDPTIPCTSPQPYSSRLTSFISYESIASLALGSRRPSPLVPPFSTTPSSNMSTCYRSSTISPVFFQGATCTIIFFSGLRRPTLFHLLAIVAGRLVVSINSRSNSSTGSPFTVALFLFQLIMLVSA</sequence>